<dbReference type="EMBL" id="JBHTCT010000022">
    <property type="protein sequence ID" value="MFC7365095.1"/>
    <property type="molecule type" value="Genomic_DNA"/>
</dbReference>
<protein>
    <submittedName>
        <fullName evidence="1">Acetylglutamate kinase</fullName>
    </submittedName>
</protein>
<evidence type="ECO:0000313" key="2">
    <source>
        <dbReference type="Proteomes" id="UP001596483"/>
    </source>
</evidence>
<proteinExistence type="predicted"/>
<dbReference type="RefSeq" id="WP_232524148.1">
    <property type="nucleotide sequence ID" value="NZ_JBHTCT010000022.1"/>
</dbReference>
<keyword evidence="1" id="KW-0418">Kinase</keyword>
<keyword evidence="2" id="KW-1185">Reference proteome</keyword>
<organism evidence="1 2">
    <name type="scientific">Bhargavaea changchunensis</name>
    <dbReference type="NCBI Taxonomy" id="2134037"/>
    <lineage>
        <taxon>Bacteria</taxon>
        <taxon>Bacillati</taxon>
        <taxon>Bacillota</taxon>
        <taxon>Bacilli</taxon>
        <taxon>Bacillales</taxon>
        <taxon>Caryophanaceae</taxon>
        <taxon>Bhargavaea</taxon>
    </lineage>
</organism>
<dbReference type="Proteomes" id="UP001596483">
    <property type="component" value="Unassembled WGS sequence"/>
</dbReference>
<dbReference type="GO" id="GO:0016301">
    <property type="term" value="F:kinase activity"/>
    <property type="evidence" value="ECO:0007669"/>
    <property type="project" value="UniProtKB-KW"/>
</dbReference>
<comment type="caution">
    <text evidence="1">The sequence shown here is derived from an EMBL/GenBank/DDBJ whole genome shotgun (WGS) entry which is preliminary data.</text>
</comment>
<accession>A0ABW2NGP2</accession>
<name>A0ABW2NGP2_9BACL</name>
<keyword evidence="1" id="KW-0808">Transferase</keyword>
<gene>
    <name evidence="1" type="ORF">ACFQQH_08170</name>
</gene>
<sequence length="212" mass="24284">MTWFHCLGSSMPGLQPVGYVAVPMMPVPMPGTGHWISAEAARLKADMRVLWEQHIAWTRMTIISLVFDLPDTEFVITRLLRNAEDMGKALRPYYGDRNADRYAALIKEHLTIAADLVKAAKAGETEKADQIEQDWYRNADEITEFLSGLNPFIDREDLRKMFYEHLALTKLEAVCMIIRNFELEIEVFERIETAALQMSDMISDGIIRQFGL</sequence>
<reference evidence="2" key="1">
    <citation type="journal article" date="2019" name="Int. J. Syst. Evol. Microbiol.">
        <title>The Global Catalogue of Microorganisms (GCM) 10K type strain sequencing project: providing services to taxonomists for standard genome sequencing and annotation.</title>
        <authorList>
            <consortium name="The Broad Institute Genomics Platform"/>
            <consortium name="The Broad Institute Genome Sequencing Center for Infectious Disease"/>
            <person name="Wu L."/>
            <person name="Ma J."/>
        </authorList>
    </citation>
    <scope>NUCLEOTIDE SEQUENCE [LARGE SCALE GENOMIC DNA]</scope>
    <source>
        <strain evidence="2">JCM 4738</strain>
    </source>
</reference>
<evidence type="ECO:0000313" key="1">
    <source>
        <dbReference type="EMBL" id="MFC7365095.1"/>
    </source>
</evidence>